<keyword evidence="3" id="KW-1185">Reference proteome</keyword>
<reference evidence="2 3" key="1">
    <citation type="submission" date="2020-05" db="EMBL/GenBank/DDBJ databases">
        <title>Genomic Encyclopedia of Type Strains, Phase IV (KMG-V): Genome sequencing to study the core and pangenomes of soil and plant-associated prokaryotes.</title>
        <authorList>
            <person name="Whitman W."/>
        </authorList>
    </citation>
    <scope>NUCLEOTIDE SEQUENCE [LARGE SCALE GENOMIC DNA]</scope>
    <source>
        <strain evidence="2 3">9A</strain>
    </source>
</reference>
<feature type="domain" description="HEPN" evidence="1">
    <location>
        <begin position="11"/>
        <end position="113"/>
    </location>
</feature>
<sequence>MQPKSADQTRVEVLLRAADRDTETAETLVRYSPHLYESVGFSCQQLVEKYAKAVLVANGLPAPFIHVLVKLLVPLVQASIITLGGAEMDSAAILQSFAVEWRYETDDAPSYTSTELLVMAHRFRDKLRPLAVAFLP</sequence>
<evidence type="ECO:0000313" key="3">
    <source>
        <dbReference type="Proteomes" id="UP000779507"/>
    </source>
</evidence>
<protein>
    <submittedName>
        <fullName evidence="2">HEPN domain-containing protein</fullName>
    </submittedName>
</protein>
<name>A0ABX2FMD2_9BACT</name>
<evidence type="ECO:0000259" key="1">
    <source>
        <dbReference type="Pfam" id="PF05168"/>
    </source>
</evidence>
<dbReference type="EMBL" id="JABSNP010000004">
    <property type="protein sequence ID" value="NRT18286.1"/>
    <property type="molecule type" value="Genomic_DNA"/>
</dbReference>
<proteinExistence type="predicted"/>
<gene>
    <name evidence="2" type="ORF">HNP98_001103</name>
</gene>
<dbReference type="Pfam" id="PF05168">
    <property type="entry name" value="HEPN"/>
    <property type="match status" value="1"/>
</dbReference>
<dbReference type="Proteomes" id="UP000779507">
    <property type="component" value="Unassembled WGS sequence"/>
</dbReference>
<comment type="caution">
    <text evidence="2">The sequence shown here is derived from an EMBL/GenBank/DDBJ whole genome shotgun (WGS) entry which is preliminary data.</text>
</comment>
<dbReference type="Gene3D" id="1.20.120.330">
    <property type="entry name" value="Nucleotidyltransferases domain 2"/>
    <property type="match status" value="1"/>
</dbReference>
<accession>A0ABX2FMD2</accession>
<evidence type="ECO:0000313" key="2">
    <source>
        <dbReference type="EMBL" id="NRT18286.1"/>
    </source>
</evidence>
<dbReference type="InterPro" id="IPR007842">
    <property type="entry name" value="HEPN_dom"/>
</dbReference>
<organism evidence="2 3">
    <name type="scientific">Hymenobacter caeli</name>
    <dbReference type="NCBI Taxonomy" id="2735894"/>
    <lineage>
        <taxon>Bacteria</taxon>
        <taxon>Pseudomonadati</taxon>
        <taxon>Bacteroidota</taxon>
        <taxon>Cytophagia</taxon>
        <taxon>Cytophagales</taxon>
        <taxon>Hymenobacteraceae</taxon>
        <taxon>Hymenobacter</taxon>
    </lineage>
</organism>
<dbReference type="SUPFAM" id="SSF81593">
    <property type="entry name" value="Nucleotidyltransferase substrate binding subunit/domain"/>
    <property type="match status" value="1"/>
</dbReference>
<dbReference type="RefSeq" id="WP_173809041.1">
    <property type="nucleotide sequence ID" value="NZ_JABSNP010000004.1"/>
</dbReference>